<dbReference type="VEuPathDB" id="FungiDB:KRP23_3401"/>
<dbReference type="VEuPathDB" id="FungiDB:KRP22_3360"/>
<reference evidence="4" key="1">
    <citation type="journal article" date="2006" name="Science">
        <title>Phytophthora genome sequences uncover evolutionary origins and mechanisms of pathogenesis.</title>
        <authorList>
            <person name="Tyler B.M."/>
            <person name="Tripathy S."/>
            <person name="Zhang X."/>
            <person name="Dehal P."/>
            <person name="Jiang R.H."/>
            <person name="Aerts A."/>
            <person name="Arredondo F.D."/>
            <person name="Baxter L."/>
            <person name="Bensasson D."/>
            <person name="Beynon J.L."/>
            <person name="Chapman J."/>
            <person name="Damasceno C.M."/>
            <person name="Dorrance A.E."/>
            <person name="Dou D."/>
            <person name="Dickerman A.W."/>
            <person name="Dubchak I.L."/>
            <person name="Garbelotto M."/>
            <person name="Gijzen M."/>
            <person name="Gordon S.G."/>
            <person name="Govers F."/>
            <person name="Grunwald N.J."/>
            <person name="Huang W."/>
            <person name="Ivors K.L."/>
            <person name="Jones R.W."/>
            <person name="Kamoun S."/>
            <person name="Krampis K."/>
            <person name="Lamour K.H."/>
            <person name="Lee M.K."/>
            <person name="McDonald W.H."/>
            <person name="Medina M."/>
            <person name="Meijer H.J."/>
            <person name="Nordberg E.K."/>
            <person name="Maclean D.J."/>
            <person name="Ospina-Giraldo M.D."/>
            <person name="Morris P.F."/>
            <person name="Phuntumart V."/>
            <person name="Putnam N.H."/>
            <person name="Rash S."/>
            <person name="Rose J.K."/>
            <person name="Sakihama Y."/>
            <person name="Salamov A.A."/>
            <person name="Savidor A."/>
            <person name="Scheuring C.F."/>
            <person name="Smith B.M."/>
            <person name="Sobral B.W."/>
            <person name="Terry A."/>
            <person name="Torto-Alalibo T.A."/>
            <person name="Win J."/>
            <person name="Xu Z."/>
            <person name="Zhang H."/>
            <person name="Grigoriev I.V."/>
            <person name="Rokhsar D.S."/>
            <person name="Boore J.L."/>
        </authorList>
    </citation>
    <scope>NUCLEOTIDE SEQUENCE [LARGE SCALE GENOMIC DNA]</scope>
    <source>
        <strain evidence="4">Pr102</strain>
    </source>
</reference>
<keyword evidence="4" id="KW-1185">Reference proteome</keyword>
<dbReference type="Gene3D" id="2.60.40.1260">
    <property type="entry name" value="Lamin Tail domain"/>
    <property type="match status" value="1"/>
</dbReference>
<keyword evidence="2" id="KW-1133">Transmembrane helix</keyword>
<feature type="compositionally biased region" description="Basic residues" evidence="1">
    <location>
        <begin position="485"/>
        <end position="496"/>
    </location>
</feature>
<dbReference type="OMA" id="RVLHCKS"/>
<evidence type="ECO:0000256" key="2">
    <source>
        <dbReference type="SAM" id="Phobius"/>
    </source>
</evidence>
<name>H3GJQ5_PHYRM</name>
<sequence length="496" mass="56650">MSYPLQRRLPLGELDRQVARASMQICHKVVMQQLYVSRADAAKQWVVVSNPSDECVDLTGFSLSCSGCSDIFHFPFRYTLLPGDEVTVWCSPGRLKLDEDNLLQPYLFWTRRDGSLRHEPFFTPGAQANDVLLLDPLLVEVASIRVTADGRKEFRVLHCKSVHSRTVRSEIDTRFCVGCLSPPKFEKRTSRPSPESGKVTAPPPNEREVYVFSRYWGVVSDKSLLGHFLAVFLVPLVESFRAVLIYIMMCMFLPVSKSELGPQLRPKVTALLLMMLACDVIARRLMLCIKSGLLVTMASFTSVVLDRMAVLVLYMSLQRLYPALSTSFQYMLTVDLGVGCVNAVAVHVRFLEARRDWHPLFKQFARWDHRSRGIICACGIGRELLLHLLLLLPFSNHPSTLWKAIGYLLVPLFTVASGVDLLRAVATLLHMLKYPIVQVTTRLRVRQLQQRSHMYREEYYEENYSDEEEPHKEQPPLVFSTPKTLRSRSRSLHPYS</sequence>
<protein>
    <recommendedName>
        <fullName evidence="5">LTD domain-containing protein</fullName>
    </recommendedName>
</protein>
<accession>H3GJQ5</accession>
<keyword evidence="2" id="KW-0472">Membrane</keyword>
<dbReference type="HOGENOM" id="CLU_042873_0_0_1"/>
<evidence type="ECO:0000256" key="1">
    <source>
        <dbReference type="SAM" id="MobiDB-lite"/>
    </source>
</evidence>
<evidence type="ECO:0000313" key="3">
    <source>
        <dbReference type="EnsemblProtists" id="Phyra76413"/>
    </source>
</evidence>
<keyword evidence="2" id="KW-0812">Transmembrane</keyword>
<organism evidence="3 4">
    <name type="scientific">Phytophthora ramorum</name>
    <name type="common">Sudden oak death agent</name>
    <dbReference type="NCBI Taxonomy" id="164328"/>
    <lineage>
        <taxon>Eukaryota</taxon>
        <taxon>Sar</taxon>
        <taxon>Stramenopiles</taxon>
        <taxon>Oomycota</taxon>
        <taxon>Peronosporomycetes</taxon>
        <taxon>Peronosporales</taxon>
        <taxon>Peronosporaceae</taxon>
        <taxon>Phytophthora</taxon>
    </lineage>
</organism>
<feature type="transmembrane region" description="Helical" evidence="2">
    <location>
        <begin position="404"/>
        <end position="426"/>
    </location>
</feature>
<dbReference type="EnsemblProtists" id="Phyra76413">
    <property type="protein sequence ID" value="Phyra76413"/>
    <property type="gene ID" value="Phyra76413"/>
</dbReference>
<feature type="transmembrane region" description="Helical" evidence="2">
    <location>
        <begin position="293"/>
        <end position="316"/>
    </location>
</feature>
<feature type="transmembrane region" description="Helical" evidence="2">
    <location>
        <begin position="224"/>
        <end position="248"/>
    </location>
</feature>
<reference evidence="3" key="2">
    <citation type="submission" date="2015-06" db="UniProtKB">
        <authorList>
            <consortium name="EnsemblProtists"/>
        </authorList>
    </citation>
    <scope>IDENTIFICATION</scope>
    <source>
        <strain evidence="3">Pr102</strain>
    </source>
</reference>
<evidence type="ECO:0000313" key="4">
    <source>
        <dbReference type="Proteomes" id="UP000005238"/>
    </source>
</evidence>
<dbReference type="InterPro" id="IPR036415">
    <property type="entry name" value="Lamin_tail_dom_sf"/>
</dbReference>
<proteinExistence type="predicted"/>
<dbReference type="SUPFAM" id="SSF74853">
    <property type="entry name" value="Lamin A/C globular tail domain"/>
    <property type="match status" value="1"/>
</dbReference>
<feature type="region of interest" description="Disordered" evidence="1">
    <location>
        <begin position="461"/>
        <end position="496"/>
    </location>
</feature>
<dbReference type="Proteomes" id="UP000005238">
    <property type="component" value="Unassembled WGS sequence"/>
</dbReference>
<dbReference type="InParanoid" id="H3GJQ5"/>
<dbReference type="EMBL" id="DS566015">
    <property type="status" value="NOT_ANNOTATED_CDS"/>
    <property type="molecule type" value="Genomic_DNA"/>
</dbReference>
<dbReference type="eggNOG" id="ENOG502R4IT">
    <property type="taxonomic scope" value="Eukaryota"/>
</dbReference>
<evidence type="ECO:0008006" key="5">
    <source>
        <dbReference type="Google" id="ProtNLM"/>
    </source>
</evidence>
<feature type="transmembrane region" description="Helical" evidence="2">
    <location>
        <begin position="372"/>
        <end position="392"/>
    </location>
</feature>
<dbReference type="AlphaFoldDB" id="H3GJQ5"/>
<feature type="transmembrane region" description="Helical" evidence="2">
    <location>
        <begin position="328"/>
        <end position="351"/>
    </location>
</feature>